<reference evidence="1" key="1">
    <citation type="submission" date="2021-04" db="EMBL/GenBank/DDBJ databases">
        <title>The complete genome sequence of Caulobacter sp. S6.</title>
        <authorList>
            <person name="Tang Y."/>
            <person name="Ouyang W."/>
            <person name="Liu Q."/>
            <person name="Huang B."/>
            <person name="Guo Z."/>
            <person name="Lei P."/>
        </authorList>
    </citation>
    <scope>NUCLEOTIDE SEQUENCE</scope>
    <source>
        <strain evidence="1">S6</strain>
    </source>
</reference>
<gene>
    <name evidence="1" type="ORF">KCG34_03550</name>
</gene>
<protein>
    <submittedName>
        <fullName evidence="1">DUF177 domain-containing protein</fullName>
    </submittedName>
</protein>
<proteinExistence type="predicted"/>
<dbReference type="KEGG" id="caul:KCG34_03550"/>
<accession>A0A975G1R8</accession>
<evidence type="ECO:0000313" key="1">
    <source>
        <dbReference type="EMBL" id="QUD88973.1"/>
    </source>
</evidence>
<evidence type="ECO:0000313" key="2">
    <source>
        <dbReference type="Proteomes" id="UP000676409"/>
    </source>
</evidence>
<sequence>MSDAPSDWPETIRIVEAARFTPSAPLKRRLEADAAVRARIAKQLGLVAVDRLQADLALSGWFDGLRIEGDWSADIVQTCGLSAEDFPVSLSGTFDVRAVPPSSPHASQDAEPEIEIDLEADDPPDVLESDVVDLGGYVVEHLALEIDPFPRKPGAEFQPPKETGELSPFAVLKALKTGGSDGEGQA</sequence>
<dbReference type="Proteomes" id="UP000676409">
    <property type="component" value="Chromosome"/>
</dbReference>
<dbReference type="InterPro" id="IPR003772">
    <property type="entry name" value="YceD"/>
</dbReference>
<dbReference type="AlphaFoldDB" id="A0A975G1R8"/>
<name>A0A975G1R8_9CAUL</name>
<dbReference type="Pfam" id="PF02620">
    <property type="entry name" value="YceD"/>
    <property type="match status" value="1"/>
</dbReference>
<dbReference type="RefSeq" id="WP_211939023.1">
    <property type="nucleotide sequence ID" value="NZ_CP073078.1"/>
</dbReference>
<keyword evidence="2" id="KW-1185">Reference proteome</keyword>
<organism evidence="1 2">
    <name type="scientific">Phenylobacterium montanum</name>
    <dbReference type="NCBI Taxonomy" id="2823693"/>
    <lineage>
        <taxon>Bacteria</taxon>
        <taxon>Pseudomonadati</taxon>
        <taxon>Pseudomonadota</taxon>
        <taxon>Alphaproteobacteria</taxon>
        <taxon>Caulobacterales</taxon>
        <taxon>Caulobacteraceae</taxon>
        <taxon>Phenylobacterium</taxon>
    </lineage>
</organism>
<dbReference type="EMBL" id="CP073078">
    <property type="protein sequence ID" value="QUD88973.1"/>
    <property type="molecule type" value="Genomic_DNA"/>
</dbReference>